<dbReference type="EMBL" id="PDUU01000004">
    <property type="protein sequence ID" value="PHN97765.1"/>
    <property type="molecule type" value="Genomic_DNA"/>
</dbReference>
<dbReference type="Proteomes" id="UP001242342">
    <property type="component" value="Unassembled WGS sequence"/>
</dbReference>
<evidence type="ECO:0008006" key="6">
    <source>
        <dbReference type="Google" id="ProtNLM"/>
    </source>
</evidence>
<dbReference type="RefSeq" id="WP_099214677.1">
    <property type="nucleotide sequence ID" value="NZ_JAUYVU010000014.1"/>
</dbReference>
<evidence type="ECO:0000313" key="4">
    <source>
        <dbReference type="Proteomes" id="UP000222163"/>
    </source>
</evidence>
<accession>A0A497YLP9</accession>
<organism evidence="3 4">
    <name type="scientific">Tenacibaculum discolor</name>
    <dbReference type="NCBI Taxonomy" id="361581"/>
    <lineage>
        <taxon>Bacteria</taxon>
        <taxon>Pseudomonadati</taxon>
        <taxon>Bacteroidota</taxon>
        <taxon>Flavobacteriia</taxon>
        <taxon>Flavobacteriales</taxon>
        <taxon>Flavobacteriaceae</taxon>
        <taxon>Tenacibaculum</taxon>
    </lineage>
</organism>
<sequence>MNNSLKTVALISGIVIIAYGIYTLFKPETQISIGDVDLIKAQDNTNSYITIAIGIVIAALSSIIGKK</sequence>
<evidence type="ECO:0000313" key="3">
    <source>
        <dbReference type="EMBL" id="PHN97765.1"/>
    </source>
</evidence>
<reference evidence="3 4" key="1">
    <citation type="journal article" date="2016" name="Nat. Commun.">
        <title>Microbial interactions lead to rapid micro-scale successions on model marine particles.</title>
        <authorList>
            <person name="Datta M.S."/>
            <person name="Sliwerska E."/>
            <person name="Gore J."/>
            <person name="Polz M.F."/>
            <person name="Cordero O.X."/>
        </authorList>
    </citation>
    <scope>NUCLEOTIDE SEQUENCE [LARGE SCALE GENOMIC DNA]</scope>
    <source>
        <strain evidence="3 4">4G03</strain>
    </source>
</reference>
<reference evidence="2 5" key="3">
    <citation type="submission" date="2023-07" db="EMBL/GenBank/DDBJ databases">
        <title>Genome content predicts the carbon catabolic preferences of heterotrophic bacteria.</title>
        <authorList>
            <person name="Gralka M."/>
        </authorList>
    </citation>
    <scope>NUCLEOTIDE SEQUENCE [LARGE SCALE GENOMIC DNA]</scope>
    <source>
        <strain evidence="2 5">4G03</strain>
    </source>
</reference>
<reference evidence="3" key="2">
    <citation type="submission" date="2017-10" db="EMBL/GenBank/DDBJ databases">
        <authorList>
            <person name="Enke T.N."/>
            <person name="Cordero O.X."/>
        </authorList>
    </citation>
    <scope>NUCLEOTIDE SEQUENCE</scope>
    <source>
        <strain evidence="3">4G03</strain>
    </source>
</reference>
<dbReference type="AlphaFoldDB" id="A0A2G1BVZ8"/>
<gene>
    <name evidence="3" type="ORF">CSC81_04960</name>
    <name evidence="2" type="ORF">Q8W23_14915</name>
</gene>
<name>A0A2G1BVZ8_9FLAO</name>
<evidence type="ECO:0000256" key="1">
    <source>
        <dbReference type="SAM" id="Phobius"/>
    </source>
</evidence>
<evidence type="ECO:0000313" key="5">
    <source>
        <dbReference type="Proteomes" id="UP001242342"/>
    </source>
</evidence>
<dbReference type="Proteomes" id="UP000222163">
    <property type="component" value="Unassembled WGS sequence"/>
</dbReference>
<keyword evidence="1" id="KW-0472">Membrane</keyword>
<protein>
    <recommendedName>
        <fullName evidence="6">DUF3185 domain-containing protein</fullName>
    </recommendedName>
</protein>
<feature type="transmembrane region" description="Helical" evidence="1">
    <location>
        <begin position="45"/>
        <end position="65"/>
    </location>
</feature>
<feature type="transmembrane region" description="Helical" evidence="1">
    <location>
        <begin position="7"/>
        <end position="25"/>
    </location>
</feature>
<keyword evidence="1" id="KW-1133">Transmembrane helix</keyword>
<keyword evidence="5" id="KW-1185">Reference proteome</keyword>
<keyword evidence="1" id="KW-0812">Transmembrane</keyword>
<dbReference type="EMBL" id="JAUYVU010000014">
    <property type="protein sequence ID" value="MDP2542768.1"/>
    <property type="molecule type" value="Genomic_DNA"/>
</dbReference>
<evidence type="ECO:0000313" key="2">
    <source>
        <dbReference type="EMBL" id="MDP2542768.1"/>
    </source>
</evidence>
<comment type="caution">
    <text evidence="3">The sequence shown here is derived from an EMBL/GenBank/DDBJ whole genome shotgun (WGS) entry which is preliminary data.</text>
</comment>
<accession>A0A2G1BVZ8</accession>
<proteinExistence type="predicted"/>